<dbReference type="PANTHER" id="PTHR46060">
    <property type="entry name" value="MARINER MOS1 TRANSPOSASE-LIKE PROTEIN"/>
    <property type="match status" value="1"/>
</dbReference>
<dbReference type="GO" id="GO:0046975">
    <property type="term" value="F:histone H3K36 methyltransferase activity"/>
    <property type="evidence" value="ECO:0007669"/>
    <property type="project" value="TreeGrafter"/>
</dbReference>
<feature type="domain" description="Mos1 transposase HTH" evidence="1">
    <location>
        <begin position="9"/>
        <end position="57"/>
    </location>
</feature>
<dbReference type="InterPro" id="IPR036388">
    <property type="entry name" value="WH-like_DNA-bd_sf"/>
</dbReference>
<dbReference type="InterPro" id="IPR041426">
    <property type="entry name" value="Mos1_HTH"/>
</dbReference>
<protein>
    <submittedName>
        <fullName evidence="2">Putative DD34D transposase</fullName>
    </submittedName>
</protein>
<dbReference type="Gene3D" id="1.10.10.1450">
    <property type="match status" value="1"/>
</dbReference>
<organism evidence="2">
    <name type="scientific">Bactrocera tryoni</name>
    <name type="common">Queensland fruit fly</name>
    <name type="synonym">Tephritis tryoni</name>
    <dbReference type="NCBI Taxonomy" id="59916"/>
    <lineage>
        <taxon>Eukaryota</taxon>
        <taxon>Metazoa</taxon>
        <taxon>Ecdysozoa</taxon>
        <taxon>Arthropoda</taxon>
        <taxon>Hexapoda</taxon>
        <taxon>Insecta</taxon>
        <taxon>Pterygota</taxon>
        <taxon>Neoptera</taxon>
        <taxon>Endopterygota</taxon>
        <taxon>Diptera</taxon>
        <taxon>Brachycera</taxon>
        <taxon>Muscomorpha</taxon>
        <taxon>Tephritoidea</taxon>
        <taxon>Tephritidae</taxon>
        <taxon>Bactrocera</taxon>
        <taxon>Bactrocera</taxon>
    </lineage>
</organism>
<dbReference type="Gene3D" id="1.10.10.10">
    <property type="entry name" value="Winged helix-like DNA-binding domain superfamily/Winged helix DNA-binding domain"/>
    <property type="match status" value="1"/>
</dbReference>
<dbReference type="GO" id="GO:0044547">
    <property type="term" value="F:DNA topoisomerase binding"/>
    <property type="evidence" value="ECO:0007669"/>
    <property type="project" value="TreeGrafter"/>
</dbReference>
<dbReference type="GO" id="GO:0003690">
    <property type="term" value="F:double-stranded DNA binding"/>
    <property type="evidence" value="ECO:0007669"/>
    <property type="project" value="TreeGrafter"/>
</dbReference>
<sequence>MSLFEPNSRHLREILLFFFNSKKSAAEAHRMLSDTYGEAVLSERTCREWFQRFKNGDYEVEDRHGGGREKIFEDAELEALLDQDAFQTQEELAESLQVTQQAVSKRLKAMGMIQKQGNWVPYDLKPRDVERRFFACEQLLQRHNRKGFLHRIVTGDEKWVHYDNPKRRKSWGKPGHASTSTAKPNIHGAKVMLCIWWDQLGVIYYELLKPSETITGDRYRTQLMRLSRALKEKRPQYEERHDKVILQHDNARPHVAKVVKKYLETLKWEILPHPPYSPDVAPSDYHLFRSMAHGLANEHFSSYEEVKNWIDTWIDSKDEEFFRHGIRMLPERWSKVVASDGQYFE</sequence>
<reference evidence="2" key="1">
    <citation type="journal article" date="2014" name="BMC Genomics">
        <title>The draft genome of the pest tephritid fruit fly Bactrocera tryoni: resources for the genomic analysis of hybridising species.</title>
        <authorList>
            <person name="Gilchrist A.S."/>
            <person name="Shearman D.C."/>
            <person name="Frommer M."/>
            <person name="Raphael K.A."/>
            <person name="Deshpande N.P."/>
            <person name="Wilkins M.R."/>
            <person name="Sherwin W.B."/>
            <person name="Sved J.A."/>
        </authorList>
    </citation>
    <scope>NUCLEOTIDE SEQUENCE</scope>
</reference>
<dbReference type="GO" id="GO:0015074">
    <property type="term" value="P:DNA integration"/>
    <property type="evidence" value="ECO:0007669"/>
    <property type="project" value="TreeGrafter"/>
</dbReference>
<reference evidence="2" key="2">
    <citation type="submission" date="2016-09" db="EMBL/GenBank/DDBJ databases">
        <authorList>
            <person name="Capua I."/>
            <person name="De Benedictis P."/>
            <person name="Joannis T."/>
            <person name="Lombin L.H."/>
            <person name="Cattoli G."/>
        </authorList>
    </citation>
    <scope>NUCLEOTIDE SEQUENCE</scope>
</reference>
<evidence type="ECO:0000259" key="1">
    <source>
        <dbReference type="Pfam" id="PF17906"/>
    </source>
</evidence>
<proteinExistence type="predicted"/>
<dbReference type="GO" id="GO:0044774">
    <property type="term" value="P:mitotic DNA integrity checkpoint signaling"/>
    <property type="evidence" value="ECO:0007669"/>
    <property type="project" value="TreeGrafter"/>
</dbReference>
<dbReference type="GO" id="GO:0006303">
    <property type="term" value="P:double-strand break repair via nonhomologous end joining"/>
    <property type="evidence" value="ECO:0007669"/>
    <property type="project" value="TreeGrafter"/>
</dbReference>
<dbReference type="InterPro" id="IPR001888">
    <property type="entry name" value="Transposase_1"/>
</dbReference>
<dbReference type="InterPro" id="IPR011991">
    <property type="entry name" value="ArsR-like_HTH"/>
</dbReference>
<dbReference type="GO" id="GO:0003697">
    <property type="term" value="F:single-stranded DNA binding"/>
    <property type="evidence" value="ECO:0007669"/>
    <property type="project" value="TreeGrafter"/>
</dbReference>
<dbReference type="Gene3D" id="3.30.420.10">
    <property type="entry name" value="Ribonuclease H-like superfamily/Ribonuclease H"/>
    <property type="match status" value="1"/>
</dbReference>
<dbReference type="GO" id="GO:0000014">
    <property type="term" value="F:single-stranded DNA endodeoxyribonuclease activity"/>
    <property type="evidence" value="ECO:0007669"/>
    <property type="project" value="TreeGrafter"/>
</dbReference>
<dbReference type="InterPro" id="IPR052709">
    <property type="entry name" value="Transposase-MT_Hybrid"/>
</dbReference>
<dbReference type="GO" id="GO:0000793">
    <property type="term" value="C:condensed chromosome"/>
    <property type="evidence" value="ECO:0007669"/>
    <property type="project" value="TreeGrafter"/>
</dbReference>
<dbReference type="InterPro" id="IPR036397">
    <property type="entry name" value="RNaseH_sf"/>
</dbReference>
<dbReference type="PANTHER" id="PTHR46060:SF2">
    <property type="entry name" value="HISTONE-LYSINE N-METHYLTRANSFERASE SETMAR"/>
    <property type="match status" value="1"/>
</dbReference>
<name>A0A1L5BY20_BACRY</name>
<dbReference type="CDD" id="cd00090">
    <property type="entry name" value="HTH_ARSR"/>
    <property type="match status" value="1"/>
</dbReference>
<dbReference type="Pfam" id="PF01359">
    <property type="entry name" value="Transposase_1"/>
    <property type="match status" value="1"/>
</dbReference>
<dbReference type="GO" id="GO:0035861">
    <property type="term" value="C:site of double-strand break"/>
    <property type="evidence" value="ECO:0007669"/>
    <property type="project" value="TreeGrafter"/>
</dbReference>
<dbReference type="GO" id="GO:0005634">
    <property type="term" value="C:nucleus"/>
    <property type="evidence" value="ECO:0007669"/>
    <property type="project" value="TreeGrafter"/>
</dbReference>
<dbReference type="EMBL" id="KX931004">
    <property type="protein sequence ID" value="APL98297.1"/>
    <property type="molecule type" value="Genomic_DNA"/>
</dbReference>
<dbReference type="Pfam" id="PF17906">
    <property type="entry name" value="HTH_48"/>
    <property type="match status" value="1"/>
</dbReference>
<evidence type="ECO:0000313" key="2">
    <source>
        <dbReference type="EMBL" id="APL98297.1"/>
    </source>
</evidence>
<dbReference type="GO" id="GO:0042800">
    <property type="term" value="F:histone H3K4 methyltransferase activity"/>
    <property type="evidence" value="ECO:0007669"/>
    <property type="project" value="TreeGrafter"/>
</dbReference>
<accession>A0A1L5BY20</accession>
<dbReference type="AlphaFoldDB" id="A0A1L5BY20"/>
<dbReference type="GO" id="GO:0031297">
    <property type="term" value="P:replication fork processing"/>
    <property type="evidence" value="ECO:0007669"/>
    <property type="project" value="TreeGrafter"/>
</dbReference>
<dbReference type="GO" id="GO:0000729">
    <property type="term" value="P:DNA double-strand break processing"/>
    <property type="evidence" value="ECO:0007669"/>
    <property type="project" value="TreeGrafter"/>
</dbReference>